<dbReference type="GO" id="GO:0004358">
    <property type="term" value="F:L-glutamate N-acetyltransferase activity, acting on acetyl-L-ornithine as donor"/>
    <property type="evidence" value="ECO:0007669"/>
    <property type="project" value="UniProtKB-UniRule"/>
</dbReference>
<comment type="similarity">
    <text evidence="1 7">Belongs to the ArgJ family.</text>
</comment>
<comment type="function">
    <text evidence="7">Catalyzes two activities which are involved in the cyclic version of arginine biosynthesis: the synthesis of acetylglutamate from glutamate and acetyl-CoA, and of ornithine by transacetylation between acetylornithine and glutamate.</text>
</comment>
<feature type="binding site" evidence="7">
    <location>
        <position position="456"/>
    </location>
    <ligand>
        <name>substrate</name>
    </ligand>
</feature>
<accession>A0A8J2SIR1</accession>
<comment type="subunit">
    <text evidence="7">Heterodimer of an alpha and a beta chain.</text>
</comment>
<dbReference type="AlphaFoldDB" id="A0A8J2SIR1"/>
<comment type="PTM">
    <text evidence="7">The alpha and beta chains are autoproteolytically processed from a single precursor protein within the mitochondrion.</text>
</comment>
<dbReference type="Gene3D" id="3.60.70.12">
    <property type="entry name" value="L-amino peptidase D-ALA esterase/amidase"/>
    <property type="match status" value="1"/>
</dbReference>
<evidence type="ECO:0000256" key="7">
    <source>
        <dbReference type="HAMAP-Rule" id="MF_03124"/>
    </source>
</evidence>
<dbReference type="UniPathway" id="UPA00068">
    <property type="reaction ID" value="UER00106"/>
</dbReference>
<dbReference type="SUPFAM" id="SSF56266">
    <property type="entry name" value="DmpA/ArgJ-like"/>
    <property type="match status" value="1"/>
</dbReference>
<proteinExistence type="inferred from homology"/>
<dbReference type="GO" id="GO:0004042">
    <property type="term" value="F:L-glutamate N-acetyltransferase activity"/>
    <property type="evidence" value="ECO:0007669"/>
    <property type="project" value="UniProtKB-UniRule"/>
</dbReference>
<keyword evidence="2 7" id="KW-0055">Arginine biosynthesis</keyword>
<feature type="chain" id="PRO_5035349956" description="Arginine biosynthesis bifunctional protein ArgJ beta chain" evidence="7">
    <location>
        <begin position="228"/>
        <end position="461"/>
    </location>
</feature>
<feature type="site" description="Involved in the stabilization of negative charge on the oxyanion by the formation of the oxyanion hole" evidence="7">
    <location>
        <position position="160"/>
    </location>
</feature>
<feature type="binding site" evidence="7">
    <location>
        <position position="228"/>
    </location>
    <ligand>
        <name>substrate</name>
    </ligand>
</feature>
<gene>
    <name evidence="8" type="ORF">PECAL_2P18060</name>
</gene>
<comment type="pathway">
    <text evidence="7">Amino-acid biosynthesis; L-arginine biosynthesis; N(2)-acetyl-L-ornithine from L-glutamate: step 1/4.</text>
</comment>
<protein>
    <recommendedName>
        <fullName evidence="7">Arginine biosynthesis bifunctional protein ArgJ, mitochondrial</fullName>
    </recommendedName>
    <domain>
        <recommendedName>
            <fullName evidence="7">Glutamate N-acetyltransferase</fullName>
            <shortName evidence="7">GAT</shortName>
            <ecNumber evidence="7">2.3.1.35</ecNumber>
        </recommendedName>
        <alternativeName>
            <fullName evidence="7">Ornithine acetyltransferase</fullName>
            <shortName evidence="7">OATase</shortName>
        </alternativeName>
        <alternativeName>
            <fullName evidence="7">Ornithine transacetylase</fullName>
        </alternativeName>
    </domain>
    <domain>
        <recommendedName>
            <fullName evidence="7">Amino-acid acetyltransferase</fullName>
            <ecNumber evidence="7">2.3.1.1</ecNumber>
        </recommendedName>
        <alternativeName>
            <fullName evidence="7">N-acetylglutamate synthase</fullName>
            <shortName evidence="7">AGS</shortName>
        </alternativeName>
    </domain>
    <component>
        <recommendedName>
            <fullName evidence="7">Arginine biosynthesis bifunctional protein ArgJ alpha chain</fullName>
        </recommendedName>
    </component>
    <component>
        <recommendedName>
            <fullName evidence="7">Arginine biosynthesis bifunctional protein ArgJ beta chain</fullName>
        </recommendedName>
    </component>
</protein>
<comment type="catalytic activity">
    <reaction evidence="7">
        <text>L-glutamate + acetyl-CoA = N-acetyl-L-glutamate + CoA + H(+)</text>
        <dbReference type="Rhea" id="RHEA:24292"/>
        <dbReference type="ChEBI" id="CHEBI:15378"/>
        <dbReference type="ChEBI" id="CHEBI:29985"/>
        <dbReference type="ChEBI" id="CHEBI:44337"/>
        <dbReference type="ChEBI" id="CHEBI:57287"/>
        <dbReference type="ChEBI" id="CHEBI:57288"/>
        <dbReference type="EC" id="2.3.1.1"/>
    </reaction>
</comment>
<feature type="binding site" evidence="7">
    <location>
        <position position="217"/>
    </location>
    <ligand>
        <name>substrate</name>
    </ligand>
</feature>
<keyword evidence="3 7" id="KW-0808">Transferase</keyword>
<evidence type="ECO:0000256" key="1">
    <source>
        <dbReference type="ARBA" id="ARBA00006774"/>
    </source>
</evidence>
<comment type="catalytic activity">
    <reaction evidence="7">
        <text>N(2)-acetyl-L-ornithine + L-glutamate = N-acetyl-L-glutamate + L-ornithine</text>
        <dbReference type="Rhea" id="RHEA:15349"/>
        <dbReference type="ChEBI" id="CHEBI:29985"/>
        <dbReference type="ChEBI" id="CHEBI:44337"/>
        <dbReference type="ChEBI" id="CHEBI:46911"/>
        <dbReference type="ChEBI" id="CHEBI:57805"/>
        <dbReference type="EC" id="2.3.1.35"/>
    </reaction>
</comment>
<dbReference type="InterPro" id="IPR002813">
    <property type="entry name" value="Arg_biosynth_ArgJ"/>
</dbReference>
<feature type="site" description="Involved in the stabilization of negative charge on the oxyanion by the formation of the oxyanion hole" evidence="7">
    <location>
        <position position="159"/>
    </location>
</feature>
<comment type="caution">
    <text evidence="7">Lacks conserved residue(s) required for the propagation of feature annotation.</text>
</comment>
<dbReference type="InterPro" id="IPR042195">
    <property type="entry name" value="ArgJ_beta_C"/>
</dbReference>
<keyword evidence="5 7" id="KW-0511">Multifunctional enzyme</keyword>
<feature type="binding site" evidence="7">
    <location>
        <position position="461"/>
    </location>
    <ligand>
        <name>substrate</name>
    </ligand>
</feature>
<feature type="chain" id="PRO_5035349955" description="Arginine biosynthesis bifunctional protein ArgJ alpha chain" evidence="7">
    <location>
        <begin position="1"/>
        <end position="227"/>
    </location>
</feature>
<dbReference type="GO" id="GO:0006592">
    <property type="term" value="P:ornithine biosynthetic process"/>
    <property type="evidence" value="ECO:0007669"/>
    <property type="project" value="TreeGrafter"/>
</dbReference>
<dbReference type="PANTHER" id="PTHR23100:SF0">
    <property type="entry name" value="ARGININE BIOSYNTHESIS BIFUNCTIONAL PROTEIN ARGJ, MITOCHONDRIAL"/>
    <property type="match status" value="1"/>
</dbReference>
<comment type="subcellular location">
    <subcellularLocation>
        <location evidence="7">Mitochondrion matrix</location>
    </subcellularLocation>
</comment>
<dbReference type="Gene3D" id="3.10.20.340">
    <property type="entry name" value="ArgJ beta chain, C-terminal domain"/>
    <property type="match status" value="1"/>
</dbReference>
<evidence type="ECO:0000256" key="2">
    <source>
        <dbReference type="ARBA" id="ARBA00022571"/>
    </source>
</evidence>
<dbReference type="GO" id="GO:0005759">
    <property type="term" value="C:mitochondrial matrix"/>
    <property type="evidence" value="ECO:0007669"/>
    <property type="project" value="UniProtKB-SubCell"/>
</dbReference>
<keyword evidence="7" id="KW-0028">Amino-acid biosynthesis</keyword>
<dbReference type="Pfam" id="PF01960">
    <property type="entry name" value="ArgJ"/>
    <property type="match status" value="1"/>
</dbReference>
<evidence type="ECO:0000313" key="8">
    <source>
        <dbReference type="EMBL" id="CAH0368729.1"/>
    </source>
</evidence>
<keyword evidence="4 7" id="KW-0068">Autocatalytic cleavage</keyword>
<keyword evidence="7" id="KW-0496">Mitochondrion</keyword>
<dbReference type="Proteomes" id="UP000789595">
    <property type="component" value="Unassembled WGS sequence"/>
</dbReference>
<comment type="pathway">
    <text evidence="7">Amino-acid biosynthesis; L-arginine biosynthesis; L-ornithine and N-acetyl-L-glutamate from L-glutamate and N(2)-acetyl-L-ornithine (cyclic): step 1/1.</text>
</comment>
<sequence>MRRAILLMLAQATALRPPASSLLANDVRDTAGDEAAWAARVESLAVLPRGFRCGTASLNFKPRELPDSEARMNLGVIALDAPTDLVAGVYTKNRLCGAPVTVGRDILAREKPHIQAILANNKVSNVRPGPGLGVSCAHTVADAAKEALSLEGDVIPASTGVIGWALPVDEMVAAASSLTLQEGSAHKVAEAMMTTDRYAKAARSELPNGASLVGLVKGAGMIEPNMGTMLCFLVTDAAMERSTMQACLERCVKGTLGSVGVDGDESTSDMCVLLSSGQVQEVSEDAFENALGDVLAQLAHHIVRNGEGTNHVLRVCVRGDRDEDSARALGRALVNGPLLKCAVAGDDPNVGRIVGKVGQLLGARGDPDLLDEGSPCVVKLGGETIFEGGFFRLDAAKEERLSNHMKAARLGTDVEGAPACPVHDRCVEIDIDLGGSRDVVSVVLGSDLTHGYVSENADYRS</sequence>
<dbReference type="HAMAP" id="MF_01106">
    <property type="entry name" value="ArgJ"/>
    <property type="match status" value="1"/>
</dbReference>
<dbReference type="OrthoDB" id="4199794at2759"/>
<feature type="active site" description="Nucleophile" evidence="7">
    <location>
        <position position="228"/>
    </location>
</feature>
<dbReference type="GO" id="GO:0006526">
    <property type="term" value="P:L-arginine biosynthetic process"/>
    <property type="evidence" value="ECO:0007669"/>
    <property type="project" value="UniProtKB-UniRule"/>
</dbReference>
<evidence type="ECO:0000256" key="6">
    <source>
        <dbReference type="ARBA" id="ARBA00023315"/>
    </source>
</evidence>
<dbReference type="EMBL" id="CAKKNE010000002">
    <property type="protein sequence ID" value="CAH0368729.1"/>
    <property type="molecule type" value="Genomic_DNA"/>
</dbReference>
<dbReference type="PANTHER" id="PTHR23100">
    <property type="entry name" value="ARGININE BIOSYNTHESIS BIFUNCTIONAL PROTEIN ARGJ"/>
    <property type="match status" value="1"/>
</dbReference>
<organism evidence="8 9">
    <name type="scientific">Pelagomonas calceolata</name>
    <dbReference type="NCBI Taxonomy" id="35677"/>
    <lineage>
        <taxon>Eukaryota</taxon>
        <taxon>Sar</taxon>
        <taxon>Stramenopiles</taxon>
        <taxon>Ochrophyta</taxon>
        <taxon>Pelagophyceae</taxon>
        <taxon>Pelagomonadales</taxon>
        <taxon>Pelagomonadaceae</taxon>
        <taxon>Pelagomonas</taxon>
    </lineage>
</organism>
<dbReference type="InterPro" id="IPR016117">
    <property type="entry name" value="ArgJ-like_dom_sf"/>
</dbReference>
<comment type="caution">
    <text evidence="8">The sequence shown here is derived from an EMBL/GenBank/DDBJ whole genome shotgun (WGS) entry which is preliminary data.</text>
</comment>
<keyword evidence="9" id="KW-1185">Reference proteome</keyword>
<keyword evidence="6 7" id="KW-0012">Acyltransferase</keyword>
<feature type="binding site" evidence="7">
    <location>
        <position position="194"/>
    </location>
    <ligand>
        <name>substrate</name>
    </ligand>
</feature>
<dbReference type="EC" id="2.3.1.1" evidence="7"/>
<dbReference type="EC" id="2.3.1.35" evidence="7"/>
<feature type="binding site" evidence="7">
    <location>
        <position position="307"/>
    </location>
    <ligand>
        <name>substrate</name>
    </ligand>
</feature>
<name>A0A8J2SIR1_9STRA</name>
<evidence type="ECO:0000313" key="9">
    <source>
        <dbReference type="Proteomes" id="UP000789595"/>
    </source>
</evidence>
<evidence type="ECO:0000256" key="4">
    <source>
        <dbReference type="ARBA" id="ARBA00022813"/>
    </source>
</evidence>
<evidence type="ECO:0000256" key="3">
    <source>
        <dbReference type="ARBA" id="ARBA00022679"/>
    </source>
</evidence>
<evidence type="ECO:0000256" key="5">
    <source>
        <dbReference type="ARBA" id="ARBA00023268"/>
    </source>
</evidence>
<reference evidence="8" key="1">
    <citation type="submission" date="2021-11" db="EMBL/GenBank/DDBJ databases">
        <authorList>
            <consortium name="Genoscope - CEA"/>
            <person name="William W."/>
        </authorList>
    </citation>
    <scope>NUCLEOTIDE SEQUENCE</scope>
</reference>